<organism evidence="1 2">
    <name type="scientific">Vigna angularis var. angularis</name>
    <dbReference type="NCBI Taxonomy" id="157739"/>
    <lineage>
        <taxon>Eukaryota</taxon>
        <taxon>Viridiplantae</taxon>
        <taxon>Streptophyta</taxon>
        <taxon>Embryophyta</taxon>
        <taxon>Tracheophyta</taxon>
        <taxon>Spermatophyta</taxon>
        <taxon>Magnoliopsida</taxon>
        <taxon>eudicotyledons</taxon>
        <taxon>Gunneridae</taxon>
        <taxon>Pentapetalae</taxon>
        <taxon>rosids</taxon>
        <taxon>fabids</taxon>
        <taxon>Fabales</taxon>
        <taxon>Fabaceae</taxon>
        <taxon>Papilionoideae</taxon>
        <taxon>50 kb inversion clade</taxon>
        <taxon>NPAAA clade</taxon>
        <taxon>indigoferoid/millettioid clade</taxon>
        <taxon>Phaseoleae</taxon>
        <taxon>Vigna</taxon>
    </lineage>
</organism>
<dbReference type="AlphaFoldDB" id="A0A0S3SSN6"/>
<accession>A0A0S3SSN6</accession>
<proteinExistence type="predicted"/>
<protein>
    <submittedName>
        <fullName evidence="1">Uncharacterized protein</fullName>
    </submittedName>
</protein>
<dbReference type="EMBL" id="AP015041">
    <property type="protein sequence ID" value="BAT95836.1"/>
    <property type="molecule type" value="Genomic_DNA"/>
</dbReference>
<evidence type="ECO:0000313" key="1">
    <source>
        <dbReference type="EMBL" id="BAT95836.1"/>
    </source>
</evidence>
<dbReference type="Proteomes" id="UP000291084">
    <property type="component" value="Chromosome 8"/>
</dbReference>
<sequence>MSAAPAPATLPGTLPATPELRHQFSKEPRSLVTHDVITSFFFSNRGISPNSYFKTNLSFARLLPLHSRSSSSRPPPPPLPLLGSSCRHRCVAWSRLLLVSVRGRPYSLSILAAPPPFAVAPLVVASATPPLLPSSVLPPKLFESCYLH</sequence>
<evidence type="ECO:0000313" key="2">
    <source>
        <dbReference type="Proteomes" id="UP000291084"/>
    </source>
</evidence>
<keyword evidence="2" id="KW-1185">Reference proteome</keyword>
<name>A0A0S3SSN6_PHAAN</name>
<reference evidence="1 2" key="1">
    <citation type="journal article" date="2015" name="Sci. Rep.">
        <title>The power of single molecule real-time sequencing technology in the de novo assembly of a eukaryotic genome.</title>
        <authorList>
            <person name="Sakai H."/>
            <person name="Naito K."/>
            <person name="Ogiso-Tanaka E."/>
            <person name="Takahashi Y."/>
            <person name="Iseki K."/>
            <person name="Muto C."/>
            <person name="Satou K."/>
            <person name="Teruya K."/>
            <person name="Shiroma A."/>
            <person name="Shimoji M."/>
            <person name="Hirano T."/>
            <person name="Itoh T."/>
            <person name="Kaga A."/>
            <person name="Tomooka N."/>
        </authorList>
    </citation>
    <scope>NUCLEOTIDE SEQUENCE [LARGE SCALE GENOMIC DNA]</scope>
    <source>
        <strain evidence="2">cv. Shumari</strain>
    </source>
</reference>
<gene>
    <name evidence="1" type="primary">Vigan.08G265000</name>
    <name evidence="1" type="ORF">VIGAN_08265000</name>
</gene>